<evidence type="ECO:0000313" key="4">
    <source>
        <dbReference type="Proteomes" id="UP000014760"/>
    </source>
</evidence>
<dbReference type="SMART" id="SM00449">
    <property type="entry name" value="SPRY"/>
    <property type="match status" value="2"/>
</dbReference>
<dbReference type="Gene3D" id="2.60.120.920">
    <property type="match status" value="2"/>
</dbReference>
<dbReference type="STRING" id="283909.R7TI32"/>
<dbReference type="InterPro" id="IPR050618">
    <property type="entry name" value="Ubq-SigPath_Reg"/>
</dbReference>
<sequence>MNDIIRRRVLVTQQVLAGERPCCHPAVAFYVSQHILVSDDTLRFSEQRAPQVAVFVSKWSLTPSHSYYEVELTDTGKKSRISLGLGHTGYALDCKPGIMAGSVAYHLNDGRLFEGSMKGVPFGPKGKTGDRIGCGVRFDQRKTDAGGRVVPVFFTVNGREIGSVLVPLKLENFHPLLGMASEGETVTFMEHTDWKDVTHMAVDSYEEDWGRLHDVQLTGQTLEYVGRGKSIMDIGLAQAKQPLNTRSHYFEIQISDPGDNCYIAIGLTCRNYPKHRHPGWDRGSIAYHADDGKIFVGRGIGEVFGPKCHKGDVMGCGILFPRDFRFNVDSPSDDELSDREEIDFIEDFNPEVGNFYDEALEEEEEEEEEGAVKVHVPAGVKVQVFFTRNGTIVGRRDIGLPKGGFYPTIGMLSSFEKVIVDLHPMTG</sequence>
<dbReference type="HOGENOM" id="CLU_053348_0_0_1"/>
<dbReference type="Pfam" id="PF00622">
    <property type="entry name" value="SPRY"/>
    <property type="match status" value="2"/>
</dbReference>
<dbReference type="PROSITE" id="PS50188">
    <property type="entry name" value="B302_SPRY"/>
    <property type="match status" value="1"/>
</dbReference>
<evidence type="ECO:0000259" key="1">
    <source>
        <dbReference type="PROSITE" id="PS50188"/>
    </source>
</evidence>
<dbReference type="OrthoDB" id="25503at2759"/>
<dbReference type="EnsemblMetazoa" id="CapteT178735">
    <property type="protein sequence ID" value="CapteP178735"/>
    <property type="gene ID" value="CapteG178735"/>
</dbReference>
<dbReference type="EMBL" id="KB310616">
    <property type="protein sequence ID" value="ELT91206.1"/>
    <property type="molecule type" value="Genomic_DNA"/>
</dbReference>
<reference evidence="3" key="3">
    <citation type="submission" date="2015-06" db="UniProtKB">
        <authorList>
            <consortium name="EnsemblMetazoa"/>
        </authorList>
    </citation>
    <scope>IDENTIFICATION</scope>
</reference>
<organism evidence="2">
    <name type="scientific">Capitella teleta</name>
    <name type="common">Polychaete worm</name>
    <dbReference type="NCBI Taxonomy" id="283909"/>
    <lineage>
        <taxon>Eukaryota</taxon>
        <taxon>Metazoa</taxon>
        <taxon>Spiralia</taxon>
        <taxon>Lophotrochozoa</taxon>
        <taxon>Annelida</taxon>
        <taxon>Polychaeta</taxon>
        <taxon>Sedentaria</taxon>
        <taxon>Scolecida</taxon>
        <taxon>Capitellidae</taxon>
        <taxon>Capitella</taxon>
    </lineage>
</organism>
<reference evidence="2 4" key="2">
    <citation type="journal article" date="2013" name="Nature">
        <title>Insights into bilaterian evolution from three spiralian genomes.</title>
        <authorList>
            <person name="Simakov O."/>
            <person name="Marletaz F."/>
            <person name="Cho S.J."/>
            <person name="Edsinger-Gonzales E."/>
            <person name="Havlak P."/>
            <person name="Hellsten U."/>
            <person name="Kuo D.H."/>
            <person name="Larsson T."/>
            <person name="Lv J."/>
            <person name="Arendt D."/>
            <person name="Savage R."/>
            <person name="Osoegawa K."/>
            <person name="de Jong P."/>
            <person name="Grimwood J."/>
            <person name="Chapman J.A."/>
            <person name="Shapiro H."/>
            <person name="Aerts A."/>
            <person name="Otillar R.P."/>
            <person name="Terry A.Y."/>
            <person name="Boore J.L."/>
            <person name="Grigoriev I.V."/>
            <person name="Lindberg D.R."/>
            <person name="Seaver E.C."/>
            <person name="Weisblat D.A."/>
            <person name="Putnam N.H."/>
            <person name="Rokhsar D.S."/>
        </authorList>
    </citation>
    <scope>NUCLEOTIDE SEQUENCE</scope>
    <source>
        <strain evidence="2 4">I ESC-2004</strain>
    </source>
</reference>
<dbReference type="EMBL" id="AMQN01002984">
    <property type="status" value="NOT_ANNOTATED_CDS"/>
    <property type="molecule type" value="Genomic_DNA"/>
</dbReference>
<protein>
    <recommendedName>
        <fullName evidence="1">B30.2/SPRY domain-containing protein</fullName>
    </recommendedName>
</protein>
<proteinExistence type="predicted"/>
<feature type="domain" description="B30.2/SPRY" evidence="1">
    <location>
        <begin position="172"/>
        <end position="369"/>
    </location>
</feature>
<dbReference type="InterPro" id="IPR003877">
    <property type="entry name" value="SPRY_dom"/>
</dbReference>
<dbReference type="PANTHER" id="PTHR12864">
    <property type="entry name" value="RAN BINDING PROTEIN 9-RELATED"/>
    <property type="match status" value="1"/>
</dbReference>
<dbReference type="SUPFAM" id="SSF49899">
    <property type="entry name" value="Concanavalin A-like lectins/glucanases"/>
    <property type="match status" value="2"/>
</dbReference>
<keyword evidence="4" id="KW-1185">Reference proteome</keyword>
<gene>
    <name evidence="2" type="ORF">CAPTEDRAFT_178735</name>
</gene>
<dbReference type="CDD" id="cd12908">
    <property type="entry name" value="SPRYD3"/>
    <property type="match status" value="1"/>
</dbReference>
<reference evidence="4" key="1">
    <citation type="submission" date="2012-12" db="EMBL/GenBank/DDBJ databases">
        <authorList>
            <person name="Hellsten U."/>
            <person name="Grimwood J."/>
            <person name="Chapman J.A."/>
            <person name="Shapiro H."/>
            <person name="Aerts A."/>
            <person name="Otillar R.P."/>
            <person name="Terry A.Y."/>
            <person name="Boore J.L."/>
            <person name="Simakov O."/>
            <person name="Marletaz F."/>
            <person name="Cho S.-J."/>
            <person name="Edsinger-Gonzales E."/>
            <person name="Havlak P."/>
            <person name="Kuo D.-H."/>
            <person name="Larsson T."/>
            <person name="Lv J."/>
            <person name="Arendt D."/>
            <person name="Savage R."/>
            <person name="Osoegawa K."/>
            <person name="de Jong P."/>
            <person name="Lindberg D.R."/>
            <person name="Seaver E.C."/>
            <person name="Weisblat D.A."/>
            <person name="Putnam N.H."/>
            <person name="Grigoriev I.V."/>
            <person name="Rokhsar D.S."/>
        </authorList>
    </citation>
    <scope>NUCLEOTIDE SEQUENCE</scope>
    <source>
        <strain evidence="4">I ESC-2004</strain>
    </source>
</reference>
<dbReference type="OMA" id="EEDDTMM"/>
<evidence type="ECO:0000313" key="2">
    <source>
        <dbReference type="EMBL" id="ELT91206.1"/>
    </source>
</evidence>
<name>R7TI32_CAPTE</name>
<dbReference type="Proteomes" id="UP000014760">
    <property type="component" value="Unassembled WGS sequence"/>
</dbReference>
<dbReference type="InterPro" id="IPR013320">
    <property type="entry name" value="ConA-like_dom_sf"/>
</dbReference>
<dbReference type="InterPro" id="IPR035783">
    <property type="entry name" value="SPRYD3_SPRY"/>
</dbReference>
<dbReference type="AlphaFoldDB" id="R7TI32"/>
<accession>R7TI32</accession>
<dbReference type="InterPro" id="IPR043136">
    <property type="entry name" value="B30.2/SPRY_sf"/>
</dbReference>
<dbReference type="InterPro" id="IPR001870">
    <property type="entry name" value="B30.2/SPRY"/>
</dbReference>
<evidence type="ECO:0000313" key="3">
    <source>
        <dbReference type="EnsemblMetazoa" id="CapteP178735"/>
    </source>
</evidence>